<feature type="transmembrane region" description="Helical" evidence="1">
    <location>
        <begin position="71"/>
        <end position="95"/>
    </location>
</feature>
<dbReference type="Gene3D" id="3.30.60.30">
    <property type="match status" value="1"/>
</dbReference>
<dbReference type="PROSITE" id="PS00282">
    <property type="entry name" value="KAZAL_1"/>
    <property type="match status" value="1"/>
</dbReference>
<dbReference type="Pfam" id="PF00050">
    <property type="entry name" value="Kazal_1"/>
    <property type="match status" value="1"/>
</dbReference>
<dbReference type="PANTHER" id="PTHR21312:SF30">
    <property type="entry name" value="SERINE PROTEASE INHIBITOR KAZAL-TYPE 11-RELATED"/>
    <property type="match status" value="1"/>
</dbReference>
<dbReference type="SMART" id="SM00280">
    <property type="entry name" value="KAZAL"/>
    <property type="match status" value="1"/>
</dbReference>
<reference evidence="3" key="1">
    <citation type="submission" date="2024-06" db="UniProtKB">
        <authorList>
            <consortium name="Ensembl"/>
        </authorList>
    </citation>
    <scope>IDENTIFICATION</scope>
</reference>
<dbReference type="Ensembl" id="ENSMPUT00000014426.1">
    <property type="protein sequence ID" value="ENSMPUP00000014199.1"/>
    <property type="gene ID" value="ENSMPUG00000014307.1"/>
</dbReference>
<dbReference type="GeneTree" id="ENSGT00940000165308"/>
<keyword evidence="1" id="KW-0472">Membrane</keyword>
<dbReference type="HOGENOM" id="CLU_1610226_0_0_1"/>
<dbReference type="PROSITE" id="PS51465">
    <property type="entry name" value="KAZAL_2"/>
    <property type="match status" value="1"/>
</dbReference>
<feature type="domain" description="Kazal-like" evidence="2">
    <location>
        <begin position="109"/>
        <end position="165"/>
    </location>
</feature>
<evidence type="ECO:0000256" key="1">
    <source>
        <dbReference type="SAM" id="Phobius"/>
    </source>
</evidence>
<dbReference type="PANTHER" id="PTHR21312">
    <property type="entry name" value="SERINE PROTEASE INHIBITOR"/>
    <property type="match status" value="1"/>
</dbReference>
<keyword evidence="1" id="KW-0812">Transmembrane</keyword>
<dbReference type="EMBL" id="AEYP01000992">
    <property type="status" value="NOT_ANNOTATED_CDS"/>
    <property type="molecule type" value="Genomic_DNA"/>
</dbReference>
<dbReference type="InterPro" id="IPR002350">
    <property type="entry name" value="Kazal_dom"/>
</dbReference>
<sequence length="165" mass="18971">MASLASSTYIVFKNHAVWDLVRCQLCQGHSASILDSSIHHPSFRTPSEMLTLNWLPHKHCRMLRTTPPRILMLYLVKMSFFLTWIKVIFIIALAFPHFSETSFKGFPESRQMPSCEVYMHPSHFCTREKDPVCATNGQTYSNTCVFCNEQLESGGAFQFGYYGRC</sequence>
<dbReference type="STRING" id="9669.ENSMPUP00000014199"/>
<evidence type="ECO:0000313" key="3">
    <source>
        <dbReference type="Ensembl" id="ENSMPUP00000014199.1"/>
    </source>
</evidence>
<dbReference type="InParanoid" id="M3YS89"/>
<protein>
    <recommendedName>
        <fullName evidence="2">Kazal-like domain-containing protein</fullName>
    </recommendedName>
</protein>
<dbReference type="InterPro" id="IPR036058">
    <property type="entry name" value="Kazal_dom_sf"/>
</dbReference>
<organism evidence="3">
    <name type="scientific">Mustela putorius furo</name>
    <name type="common">European domestic ferret</name>
    <name type="synonym">Mustela furo</name>
    <dbReference type="NCBI Taxonomy" id="9669"/>
    <lineage>
        <taxon>Eukaryota</taxon>
        <taxon>Metazoa</taxon>
        <taxon>Chordata</taxon>
        <taxon>Craniata</taxon>
        <taxon>Vertebrata</taxon>
        <taxon>Euteleostomi</taxon>
        <taxon>Mammalia</taxon>
        <taxon>Eutheria</taxon>
        <taxon>Laurasiatheria</taxon>
        <taxon>Carnivora</taxon>
        <taxon>Caniformia</taxon>
        <taxon>Musteloidea</taxon>
        <taxon>Mustelidae</taxon>
        <taxon>Mustelinae</taxon>
        <taxon>Mustela</taxon>
    </lineage>
</organism>
<dbReference type="SUPFAM" id="SSF100895">
    <property type="entry name" value="Kazal-type serine protease inhibitors"/>
    <property type="match status" value="1"/>
</dbReference>
<keyword evidence="1" id="KW-1133">Transmembrane helix</keyword>
<name>M3YS89_MUSPF</name>
<dbReference type="AlphaFoldDB" id="M3YS89"/>
<accession>M3YS89</accession>
<dbReference type="eggNOG" id="ENOG502SEPY">
    <property type="taxonomic scope" value="Eukaryota"/>
</dbReference>
<evidence type="ECO:0000259" key="2">
    <source>
        <dbReference type="PROSITE" id="PS51465"/>
    </source>
</evidence>
<proteinExistence type="predicted"/>